<dbReference type="InterPro" id="IPR059000">
    <property type="entry name" value="ATPase_P-type_domA"/>
</dbReference>
<evidence type="ECO:0000256" key="7">
    <source>
        <dbReference type="ARBA" id="ARBA00023136"/>
    </source>
</evidence>
<evidence type="ECO:0000256" key="8">
    <source>
        <dbReference type="ARBA" id="ARBA00039097"/>
    </source>
</evidence>
<dbReference type="NCBIfam" id="TIGR01525">
    <property type="entry name" value="ATPase-IB_hvy"/>
    <property type="match status" value="1"/>
</dbReference>
<dbReference type="SUPFAM" id="SSF81665">
    <property type="entry name" value="Calcium ATPase, transmembrane domain M"/>
    <property type="match status" value="1"/>
</dbReference>
<organism evidence="12 13">
    <name type="scientific">Kistimonas scapharcae</name>
    <dbReference type="NCBI Taxonomy" id="1036133"/>
    <lineage>
        <taxon>Bacteria</taxon>
        <taxon>Pseudomonadati</taxon>
        <taxon>Pseudomonadota</taxon>
        <taxon>Gammaproteobacteria</taxon>
        <taxon>Oceanospirillales</taxon>
        <taxon>Endozoicomonadaceae</taxon>
        <taxon>Kistimonas</taxon>
    </lineage>
</organism>
<name>A0ABP8UVC9_9GAMM</name>
<comment type="catalytic activity">
    <reaction evidence="9">
        <text>Zn(2+)(in) + ATP + H2O = Zn(2+)(out) + ADP + phosphate + H(+)</text>
        <dbReference type="Rhea" id="RHEA:20621"/>
        <dbReference type="ChEBI" id="CHEBI:15377"/>
        <dbReference type="ChEBI" id="CHEBI:15378"/>
        <dbReference type="ChEBI" id="CHEBI:29105"/>
        <dbReference type="ChEBI" id="CHEBI:30616"/>
        <dbReference type="ChEBI" id="CHEBI:43474"/>
        <dbReference type="ChEBI" id="CHEBI:456216"/>
        <dbReference type="EC" id="7.2.2.12"/>
    </reaction>
</comment>
<dbReference type="InterPro" id="IPR027256">
    <property type="entry name" value="P-typ_ATPase_IB"/>
</dbReference>
<dbReference type="PANTHER" id="PTHR48085:SF5">
    <property type="entry name" value="CADMIUM_ZINC-TRANSPORTING ATPASE HMA4-RELATED"/>
    <property type="match status" value="1"/>
</dbReference>
<comment type="subcellular location">
    <subcellularLocation>
        <location evidence="10">Cell membrane</location>
    </subcellularLocation>
    <subcellularLocation>
        <location evidence="1">Membrane</location>
    </subcellularLocation>
</comment>
<keyword evidence="5" id="KW-1278">Translocase</keyword>
<evidence type="ECO:0000313" key="13">
    <source>
        <dbReference type="Proteomes" id="UP001500604"/>
    </source>
</evidence>
<keyword evidence="10" id="KW-1003">Cell membrane</keyword>
<keyword evidence="10" id="KW-0067">ATP-binding</keyword>
<accession>A0ABP8UVC9</accession>
<keyword evidence="6 10" id="KW-1133">Transmembrane helix</keyword>
<dbReference type="PANTHER" id="PTHR48085">
    <property type="entry name" value="CADMIUM/ZINC-TRANSPORTING ATPASE HMA2-RELATED"/>
    <property type="match status" value="1"/>
</dbReference>
<dbReference type="InterPro" id="IPR018303">
    <property type="entry name" value="ATPase_P-typ_P_site"/>
</dbReference>
<keyword evidence="13" id="KW-1185">Reference proteome</keyword>
<dbReference type="SUPFAM" id="SSF56784">
    <property type="entry name" value="HAD-like"/>
    <property type="match status" value="1"/>
</dbReference>
<dbReference type="InterPro" id="IPR023214">
    <property type="entry name" value="HAD_sf"/>
</dbReference>
<sequence length="668" mass="70247">MIKARITFASLRLTVEFDASRLNLSQIEATVTGLGYGLSGVSKRADSKASITERLLQHRQLLALTGLMIAGGISRLVLPEMGAWAFWPAVLWGLFPIMKGVLRQAGRGNFFGMETLMTVAVIGALALGESFEAAMVVFLFMIGEKLESLAADRARSGVKALMALTPDTAILIRGDERIEVMADSLRPGDLIEVRPGDRLPVDAELLTEAGSFDESALTGESLPVEYVAGNRILAGSLVTDRLVQLRVQSEPGENAIDRILTLIEEAEAHKAPVERFIDRFSRWYTPLMMVIAGLVIVLPPLLAGQPWDVWVYRGLALLLIACPCALIISTPAAVTSALAAATRKGILIKGGAALEQLASIRQVAFDKTGTLTLGKPEVTAIVSFGLPETEWLSLVTAVEKGTSHPLALAILAEAERRGIHVGVADEITVLAGHGIHGVVKGQNIRVGSPAAMAEVVACLPAVEAEIVRLEEQGNTVVCASVEGEFVGLLALSDTLRSDSGDAIERLRGIGVGSVMLTGDNPRAAKAIANQLGMDFRAGLLPEDKVNAVRALQASAPVAMVGDGINDAPALRTADIGIAMGQGSDVALETADAALTHDRVGEVADVISLSRHAMAIIRQNIALALGLKAIFLVTSLMGVTGLMVAVLADSGATALVTANALRLLPKGKD</sequence>
<dbReference type="EMBL" id="BAABFL010000007">
    <property type="protein sequence ID" value="GAA4647853.1"/>
    <property type="molecule type" value="Genomic_DNA"/>
</dbReference>
<keyword evidence="4 10" id="KW-0479">Metal-binding</keyword>
<dbReference type="InterPro" id="IPR001757">
    <property type="entry name" value="P_typ_ATPase"/>
</dbReference>
<evidence type="ECO:0000313" key="12">
    <source>
        <dbReference type="EMBL" id="GAA4647853.1"/>
    </source>
</evidence>
<dbReference type="InterPro" id="IPR023298">
    <property type="entry name" value="ATPase_P-typ_TM_dom_sf"/>
</dbReference>
<evidence type="ECO:0000256" key="3">
    <source>
        <dbReference type="ARBA" id="ARBA00022692"/>
    </source>
</evidence>
<dbReference type="PROSITE" id="PS00154">
    <property type="entry name" value="ATPASE_E1_E2"/>
    <property type="match status" value="1"/>
</dbReference>
<feature type="domain" description="P-type ATPase A" evidence="11">
    <location>
        <begin position="164"/>
        <end position="264"/>
    </location>
</feature>
<keyword evidence="3 10" id="KW-0812">Transmembrane</keyword>
<dbReference type="Gene3D" id="3.40.1110.10">
    <property type="entry name" value="Calcium-transporting ATPase, cytoplasmic domain N"/>
    <property type="match status" value="1"/>
</dbReference>
<dbReference type="InterPro" id="IPR008250">
    <property type="entry name" value="ATPase_P-typ_transduc_dom_A_sf"/>
</dbReference>
<keyword evidence="7 10" id="KW-0472">Membrane</keyword>
<dbReference type="SFLD" id="SFLDF00027">
    <property type="entry name" value="p-type_atpase"/>
    <property type="match status" value="1"/>
</dbReference>
<dbReference type="Pfam" id="PF00702">
    <property type="entry name" value="Hydrolase"/>
    <property type="match status" value="1"/>
</dbReference>
<dbReference type="Gene3D" id="2.70.150.10">
    <property type="entry name" value="Calcium-transporting ATPase, cytoplasmic transduction domain A"/>
    <property type="match status" value="1"/>
</dbReference>
<comment type="similarity">
    <text evidence="2 10">Belongs to the cation transport ATPase (P-type) (TC 3.A.3) family. Type IB subfamily.</text>
</comment>
<keyword evidence="10" id="KW-0547">Nucleotide-binding</keyword>
<proteinExistence type="inferred from homology"/>
<evidence type="ECO:0000259" key="11">
    <source>
        <dbReference type="Pfam" id="PF00122"/>
    </source>
</evidence>
<dbReference type="Gene3D" id="3.40.50.1000">
    <property type="entry name" value="HAD superfamily/HAD-like"/>
    <property type="match status" value="1"/>
</dbReference>
<evidence type="ECO:0000256" key="1">
    <source>
        <dbReference type="ARBA" id="ARBA00004370"/>
    </source>
</evidence>
<evidence type="ECO:0000256" key="4">
    <source>
        <dbReference type="ARBA" id="ARBA00022723"/>
    </source>
</evidence>
<evidence type="ECO:0000256" key="2">
    <source>
        <dbReference type="ARBA" id="ARBA00006024"/>
    </source>
</evidence>
<dbReference type="InterPro" id="IPR051014">
    <property type="entry name" value="Cation_Transport_ATPase_IB"/>
</dbReference>
<evidence type="ECO:0000256" key="5">
    <source>
        <dbReference type="ARBA" id="ARBA00022967"/>
    </source>
</evidence>
<dbReference type="NCBIfam" id="TIGR01494">
    <property type="entry name" value="ATPase_P-type"/>
    <property type="match status" value="1"/>
</dbReference>
<protein>
    <recommendedName>
        <fullName evidence="8">P-type Zn(2+) transporter</fullName>
        <ecNumber evidence="8">7.2.2.12</ecNumber>
    </recommendedName>
</protein>
<reference evidence="13" key="1">
    <citation type="journal article" date="2019" name="Int. J. Syst. Evol. Microbiol.">
        <title>The Global Catalogue of Microorganisms (GCM) 10K type strain sequencing project: providing services to taxonomists for standard genome sequencing and annotation.</title>
        <authorList>
            <consortium name="The Broad Institute Genomics Platform"/>
            <consortium name="The Broad Institute Genome Sequencing Center for Infectious Disease"/>
            <person name="Wu L."/>
            <person name="Ma J."/>
        </authorList>
    </citation>
    <scope>NUCLEOTIDE SEQUENCE [LARGE SCALE GENOMIC DNA]</scope>
    <source>
        <strain evidence="13">JCM 17805</strain>
    </source>
</reference>
<dbReference type="SFLD" id="SFLDS00003">
    <property type="entry name" value="Haloacid_Dehalogenase"/>
    <property type="match status" value="1"/>
</dbReference>
<feature type="transmembrane region" description="Helical" evidence="10">
    <location>
        <begin position="620"/>
        <end position="647"/>
    </location>
</feature>
<dbReference type="InterPro" id="IPR036412">
    <property type="entry name" value="HAD-like_sf"/>
</dbReference>
<feature type="transmembrane region" description="Helical" evidence="10">
    <location>
        <begin position="315"/>
        <end position="340"/>
    </location>
</feature>
<dbReference type="NCBIfam" id="TIGR01512">
    <property type="entry name" value="ATPase-IB2_Cd"/>
    <property type="match status" value="1"/>
</dbReference>
<dbReference type="PRINTS" id="PR00119">
    <property type="entry name" value="CATATPASE"/>
</dbReference>
<dbReference type="SUPFAM" id="SSF81653">
    <property type="entry name" value="Calcium ATPase, transduction domain A"/>
    <property type="match status" value="1"/>
</dbReference>
<feature type="transmembrane region" description="Helical" evidence="10">
    <location>
        <begin position="84"/>
        <end position="102"/>
    </location>
</feature>
<dbReference type="InterPro" id="IPR044492">
    <property type="entry name" value="P_typ_ATPase_HD_dom"/>
</dbReference>
<dbReference type="Pfam" id="PF00122">
    <property type="entry name" value="E1-E2_ATPase"/>
    <property type="match status" value="1"/>
</dbReference>
<comment type="caution">
    <text evidence="12">The sequence shown here is derived from an EMBL/GenBank/DDBJ whole genome shotgun (WGS) entry which is preliminary data.</text>
</comment>
<feature type="transmembrane region" description="Helical" evidence="10">
    <location>
        <begin position="283"/>
        <end position="303"/>
    </location>
</feature>
<dbReference type="EC" id="7.2.2.12" evidence="8"/>
<evidence type="ECO:0000256" key="10">
    <source>
        <dbReference type="RuleBase" id="RU362081"/>
    </source>
</evidence>
<dbReference type="Proteomes" id="UP001500604">
    <property type="component" value="Unassembled WGS sequence"/>
</dbReference>
<dbReference type="InterPro" id="IPR023299">
    <property type="entry name" value="ATPase_P-typ_cyto_dom_N"/>
</dbReference>
<gene>
    <name evidence="12" type="ORF">GCM10023116_01150</name>
</gene>
<dbReference type="SFLD" id="SFLDG00002">
    <property type="entry name" value="C1.7:_P-type_atpase_like"/>
    <property type="match status" value="1"/>
</dbReference>
<evidence type="ECO:0000256" key="9">
    <source>
        <dbReference type="ARBA" id="ARBA00047308"/>
    </source>
</evidence>
<evidence type="ECO:0000256" key="6">
    <source>
        <dbReference type="ARBA" id="ARBA00022989"/>
    </source>
</evidence>